<dbReference type="AlphaFoldDB" id="A0A2V1H1C7"/>
<keyword evidence="1" id="KW-0732">Signal</keyword>
<proteinExistence type="predicted"/>
<sequence length="113" mass="13119">MKFRLMRWLALWPLIIMSGSVAAAPANYDALPGIAYLSTFKAPPKDFCELRDWYAKAQWSLRRAHKVRVQACISKHMFIRSAGKKHCKQLVSDDYQFARQMLDQRCVIGEENQ</sequence>
<dbReference type="EMBL" id="QDDL01000003">
    <property type="protein sequence ID" value="PVZ69480.1"/>
    <property type="molecule type" value="Genomic_DNA"/>
</dbReference>
<accession>A0A2V1H1C7</accession>
<evidence type="ECO:0008006" key="4">
    <source>
        <dbReference type="Google" id="ProtNLM"/>
    </source>
</evidence>
<keyword evidence="3" id="KW-1185">Reference proteome</keyword>
<gene>
    <name evidence="2" type="ORF">DC094_09115</name>
</gene>
<dbReference type="RefSeq" id="WP_145959847.1">
    <property type="nucleotide sequence ID" value="NZ_CAWNYD010000003.1"/>
</dbReference>
<evidence type="ECO:0000256" key="1">
    <source>
        <dbReference type="SAM" id="SignalP"/>
    </source>
</evidence>
<evidence type="ECO:0000313" key="3">
    <source>
        <dbReference type="Proteomes" id="UP000244906"/>
    </source>
</evidence>
<feature type="chain" id="PRO_5015846948" description="UrcA family protein" evidence="1">
    <location>
        <begin position="24"/>
        <end position="113"/>
    </location>
</feature>
<comment type="caution">
    <text evidence="2">The sequence shown here is derived from an EMBL/GenBank/DDBJ whole genome shotgun (WGS) entry which is preliminary data.</text>
</comment>
<evidence type="ECO:0000313" key="2">
    <source>
        <dbReference type="EMBL" id="PVZ69480.1"/>
    </source>
</evidence>
<organism evidence="2 3">
    <name type="scientific">Pelagibaculum spongiae</name>
    <dbReference type="NCBI Taxonomy" id="2080658"/>
    <lineage>
        <taxon>Bacteria</taxon>
        <taxon>Pseudomonadati</taxon>
        <taxon>Pseudomonadota</taxon>
        <taxon>Gammaproteobacteria</taxon>
        <taxon>Oceanospirillales</taxon>
        <taxon>Pelagibaculum</taxon>
    </lineage>
</organism>
<reference evidence="2 3" key="1">
    <citation type="submission" date="2018-04" db="EMBL/GenBank/DDBJ databases">
        <title>Thalassorhabdus spongiae gen. nov., sp. nov., isolated from a marine sponge in South-West Iceland.</title>
        <authorList>
            <person name="Knobloch S."/>
            <person name="Daussin A."/>
            <person name="Johannsson R."/>
            <person name="Marteinsson V.T."/>
        </authorList>
    </citation>
    <scope>NUCLEOTIDE SEQUENCE [LARGE SCALE GENOMIC DNA]</scope>
    <source>
        <strain evidence="2 3">Hp12</strain>
    </source>
</reference>
<name>A0A2V1H1C7_9GAMM</name>
<dbReference type="Proteomes" id="UP000244906">
    <property type="component" value="Unassembled WGS sequence"/>
</dbReference>
<feature type="signal peptide" evidence="1">
    <location>
        <begin position="1"/>
        <end position="23"/>
    </location>
</feature>
<protein>
    <recommendedName>
        <fullName evidence="4">UrcA family protein</fullName>
    </recommendedName>
</protein>